<evidence type="ECO:0000313" key="10">
    <source>
        <dbReference type="EMBL" id="CAG9800224.1"/>
    </source>
</evidence>
<evidence type="ECO:0000256" key="2">
    <source>
        <dbReference type="ARBA" id="ARBA00004496"/>
    </source>
</evidence>
<keyword evidence="11" id="KW-1185">Reference proteome</keyword>
<dbReference type="InterPro" id="IPR001494">
    <property type="entry name" value="Importin-beta_N"/>
</dbReference>
<dbReference type="GO" id="GO:0006606">
    <property type="term" value="P:protein import into nucleus"/>
    <property type="evidence" value="ECO:0007669"/>
    <property type="project" value="TreeGrafter"/>
</dbReference>
<feature type="compositionally biased region" description="Polar residues" evidence="8">
    <location>
        <begin position="1042"/>
        <end position="1051"/>
    </location>
</feature>
<accession>A0A9N9RNH0</accession>
<feature type="compositionally biased region" description="Basic and acidic residues" evidence="8">
    <location>
        <begin position="1025"/>
        <end position="1037"/>
    </location>
</feature>
<evidence type="ECO:0000256" key="5">
    <source>
        <dbReference type="ARBA" id="ARBA00022490"/>
    </source>
</evidence>
<dbReference type="InterPro" id="IPR011989">
    <property type="entry name" value="ARM-like"/>
</dbReference>
<dbReference type="AlphaFoldDB" id="A0A9N9RNH0"/>
<dbReference type="InterPro" id="IPR016024">
    <property type="entry name" value="ARM-type_fold"/>
</dbReference>
<dbReference type="GO" id="GO:0031267">
    <property type="term" value="F:small GTPase binding"/>
    <property type="evidence" value="ECO:0007669"/>
    <property type="project" value="InterPro"/>
</dbReference>
<sequence length="1061" mass="121355">MDSRKIVEVLRATLDANQQQQAHDQLQQVHKIIGFVPSLLQVVMQNDVDMPVRQAGAVYLKNTITNSWEDREIEAGQQLVFSIHEQDRAMIRDSIVDAIVLAPEPIRVQLCVCINNIIKHDFPHRWTQVVDKISIYLQNTDVNGWNGALLCLYQLVKNYEYKKSTERAPLTEAMNLLLPMVYSLMINLLGHDPLNDNDQFVLLQKLILKIYYALTQYALPLDVITREMFAQWMEVCRQILDRPTNAQRLDENPDDNLELPEWKVKKWAAHIVARMFERYGSPGNVVSKEYEEFSKWYLETFSTGILQVQFKVLDEYRKKQWVSPRVLTDILNYMKNSVSHAHSWKIIKPHAIALIQDVIFPLMSFSEADQEMWEMDPVEYIRQKFDVFDDISSPVPAAESLLHSLCKTRKGILNSVMTAFFQIINNPSITPREKDGALHMIGSLADVLPKKKVFKDQVETLLVTYVFPGFQSPHGHLRARSCWVLHSFSEIRIKNPENLAKIMQLSSNALLTDPDLPVKVEAAVCIQMFLVSQPESSKFVETQVKPITVELLKIIRETENEDLTNVLQKIVCQFTDQLVPIAVEICQHLAATFSQVLEGDDSNDDRAITAMGLLNTMETLLSVMEEKPDVIASLHPIVLQVIGHILQNNINEFYEEAFSLIYDLTSKNVSQDLWKLFELVYAMFEKDGIDYFLDMMPTLYNYVTVDTNAFLQNQNYVLALFNMCKTVLTSTDVTEESECNAAKLLEVMILQCRGRINECIPTFVELALGRLIREVKTSELRTMCLQVVIAALYTNTSPLLDMLSKQPMPNTNDSILSHFVKQWIHDTDCFLGIHDRKLWVVGMCTLISLGNAKPQVLSEVSNDIIPSLILIFDGLKRAYEARAEAEEEEESDGDEDIEDDCEEGISSDEDEMNELDNSYMERVAELARQKGVEQGLEITTVVKDGDSDEDDSDDDDFDEGEETALEGFTTPLDDEDCPEYIDEYIVFQDVMQKLQLQDPTWYTMLSVNLTEEQRKSLHQILTTAEQKRNQKRSDAIEKSGGFQFTQQAIPTSFNFSSPPSN</sequence>
<dbReference type="InterPro" id="IPR058669">
    <property type="entry name" value="TPR_IPO7/11-like"/>
</dbReference>
<keyword evidence="7" id="KW-0539">Nucleus</keyword>
<dbReference type="InterPro" id="IPR013713">
    <property type="entry name" value="XPO2_central"/>
</dbReference>
<dbReference type="SMART" id="SM00913">
    <property type="entry name" value="IBN_N"/>
    <property type="match status" value="1"/>
</dbReference>
<keyword evidence="5" id="KW-0963">Cytoplasm</keyword>
<feature type="region of interest" description="Disordered" evidence="8">
    <location>
        <begin position="937"/>
        <end position="976"/>
    </location>
</feature>
<evidence type="ECO:0000256" key="1">
    <source>
        <dbReference type="ARBA" id="ARBA00004123"/>
    </source>
</evidence>
<dbReference type="OrthoDB" id="760868at2759"/>
<evidence type="ECO:0000256" key="4">
    <source>
        <dbReference type="ARBA" id="ARBA00022448"/>
    </source>
</evidence>
<dbReference type="GO" id="GO:0005829">
    <property type="term" value="C:cytosol"/>
    <property type="evidence" value="ECO:0007669"/>
    <property type="project" value="TreeGrafter"/>
</dbReference>
<evidence type="ECO:0000256" key="6">
    <source>
        <dbReference type="ARBA" id="ARBA00022927"/>
    </source>
</evidence>
<dbReference type="Pfam" id="PF25758">
    <property type="entry name" value="TPR_IPO11"/>
    <property type="match status" value="1"/>
</dbReference>
<proteinExistence type="inferred from homology"/>
<reference evidence="10" key="1">
    <citation type="submission" date="2022-01" db="EMBL/GenBank/DDBJ databases">
        <authorList>
            <person name="King R."/>
        </authorList>
    </citation>
    <scope>NUCLEOTIDE SEQUENCE</scope>
</reference>
<evidence type="ECO:0000256" key="8">
    <source>
        <dbReference type="SAM" id="MobiDB-lite"/>
    </source>
</evidence>
<organism evidence="10 11">
    <name type="scientific">Chironomus riparius</name>
    <dbReference type="NCBI Taxonomy" id="315576"/>
    <lineage>
        <taxon>Eukaryota</taxon>
        <taxon>Metazoa</taxon>
        <taxon>Ecdysozoa</taxon>
        <taxon>Arthropoda</taxon>
        <taxon>Hexapoda</taxon>
        <taxon>Insecta</taxon>
        <taxon>Pterygota</taxon>
        <taxon>Neoptera</taxon>
        <taxon>Endopterygota</taxon>
        <taxon>Diptera</taxon>
        <taxon>Nematocera</taxon>
        <taxon>Chironomoidea</taxon>
        <taxon>Chironomidae</taxon>
        <taxon>Chironominae</taxon>
        <taxon>Chironomus</taxon>
    </lineage>
</organism>
<feature type="compositionally biased region" description="Low complexity" evidence="8">
    <location>
        <begin position="1052"/>
        <end position="1061"/>
    </location>
</feature>
<feature type="region of interest" description="Disordered" evidence="8">
    <location>
        <begin position="1025"/>
        <end position="1061"/>
    </location>
</feature>
<dbReference type="SUPFAM" id="SSF48371">
    <property type="entry name" value="ARM repeat"/>
    <property type="match status" value="1"/>
</dbReference>
<feature type="compositionally biased region" description="Acidic residues" evidence="8">
    <location>
        <begin position="885"/>
        <end position="911"/>
    </location>
</feature>
<evidence type="ECO:0000313" key="11">
    <source>
        <dbReference type="Proteomes" id="UP001153620"/>
    </source>
</evidence>
<dbReference type="Proteomes" id="UP001153620">
    <property type="component" value="Chromosome 1"/>
</dbReference>
<dbReference type="GO" id="GO:0005635">
    <property type="term" value="C:nuclear envelope"/>
    <property type="evidence" value="ECO:0007669"/>
    <property type="project" value="TreeGrafter"/>
</dbReference>
<dbReference type="PANTHER" id="PTHR10997:SF18">
    <property type="entry name" value="D-IMPORTIN 7_RANBP7"/>
    <property type="match status" value="1"/>
</dbReference>
<evidence type="ECO:0000259" key="9">
    <source>
        <dbReference type="SMART" id="SM00913"/>
    </source>
</evidence>
<keyword evidence="6" id="KW-0653">Protein transport</keyword>
<dbReference type="EMBL" id="OU895877">
    <property type="protein sequence ID" value="CAG9800224.1"/>
    <property type="molecule type" value="Genomic_DNA"/>
</dbReference>
<dbReference type="FunFam" id="1.25.10.10:FF:000813">
    <property type="entry name" value="D-Importin 7/RanBP7"/>
    <property type="match status" value="1"/>
</dbReference>
<feature type="compositionally biased region" description="Acidic residues" evidence="8">
    <location>
        <begin position="946"/>
        <end position="964"/>
    </location>
</feature>
<feature type="region of interest" description="Disordered" evidence="8">
    <location>
        <begin position="882"/>
        <end position="911"/>
    </location>
</feature>
<dbReference type="Pfam" id="PF08506">
    <property type="entry name" value="Cse1"/>
    <property type="match status" value="1"/>
</dbReference>
<dbReference type="Gene3D" id="1.25.10.10">
    <property type="entry name" value="Leucine-rich Repeat Variant"/>
    <property type="match status" value="1"/>
</dbReference>
<reference evidence="10" key="2">
    <citation type="submission" date="2022-10" db="EMBL/GenBank/DDBJ databases">
        <authorList>
            <consortium name="ENA_rothamsted_submissions"/>
            <consortium name="culmorum"/>
            <person name="King R."/>
        </authorList>
    </citation>
    <scope>NUCLEOTIDE SEQUENCE</scope>
</reference>
<evidence type="ECO:0000256" key="7">
    <source>
        <dbReference type="ARBA" id="ARBA00023242"/>
    </source>
</evidence>
<comment type="subcellular location">
    <subcellularLocation>
        <location evidence="2">Cytoplasm</location>
    </subcellularLocation>
    <subcellularLocation>
        <location evidence="1">Nucleus</location>
    </subcellularLocation>
</comment>
<keyword evidence="4" id="KW-0813">Transport</keyword>
<protein>
    <recommendedName>
        <fullName evidence="9">Importin N-terminal domain-containing protein</fullName>
    </recommendedName>
</protein>
<name>A0A9N9RNH0_9DIPT</name>
<gene>
    <name evidence="10" type="ORF">CHIRRI_LOCUS3174</name>
</gene>
<feature type="domain" description="Importin N-terminal" evidence="9">
    <location>
        <begin position="22"/>
        <end position="101"/>
    </location>
</feature>
<dbReference type="PANTHER" id="PTHR10997">
    <property type="entry name" value="IMPORTIN-7, 8, 11"/>
    <property type="match status" value="1"/>
</dbReference>
<dbReference type="Pfam" id="PF03810">
    <property type="entry name" value="IBN_N"/>
    <property type="match status" value="1"/>
</dbReference>
<comment type="similarity">
    <text evidence="3">Belongs to the importin beta family.</text>
</comment>
<evidence type="ECO:0000256" key="3">
    <source>
        <dbReference type="ARBA" id="ARBA00007991"/>
    </source>
</evidence>